<dbReference type="Gene3D" id="3.40.250.10">
    <property type="entry name" value="Rhodanese-like domain"/>
    <property type="match status" value="2"/>
</dbReference>
<dbReference type="Gene3D" id="3.60.15.10">
    <property type="entry name" value="Ribonuclease Z/Hydroxyacylglutathione hydrolase-like"/>
    <property type="match status" value="1"/>
</dbReference>
<dbReference type="InterPro" id="IPR001279">
    <property type="entry name" value="Metallo-B-lactamas"/>
</dbReference>
<dbReference type="PANTHER" id="PTHR43084:SF1">
    <property type="entry name" value="PERSULFIDE DIOXYGENASE ETHE1, MITOCHONDRIAL"/>
    <property type="match status" value="1"/>
</dbReference>
<dbReference type="Proteomes" id="UP000437736">
    <property type="component" value="Unassembled WGS sequence"/>
</dbReference>
<feature type="domain" description="Rhodanese" evidence="2">
    <location>
        <begin position="366"/>
        <end position="452"/>
    </location>
</feature>
<dbReference type="PROSITE" id="PS50206">
    <property type="entry name" value="RHODANESE_3"/>
    <property type="match status" value="1"/>
</dbReference>
<dbReference type="Pfam" id="PF00581">
    <property type="entry name" value="Rhodanese"/>
    <property type="match status" value="1"/>
</dbReference>
<name>A0ABW9QPB7_9ACTN</name>
<dbReference type="InterPro" id="IPR036866">
    <property type="entry name" value="RibonucZ/Hydroxyglut_hydro"/>
</dbReference>
<keyword evidence="4" id="KW-1185">Reference proteome</keyword>
<dbReference type="InterPro" id="IPR036873">
    <property type="entry name" value="Rhodanese-like_dom_sf"/>
</dbReference>
<dbReference type="SMART" id="SM00450">
    <property type="entry name" value="RHOD"/>
    <property type="match status" value="1"/>
</dbReference>
<dbReference type="InterPro" id="IPR044528">
    <property type="entry name" value="POD-like_MBL-fold"/>
</dbReference>
<dbReference type="CDD" id="cd00158">
    <property type="entry name" value="RHOD"/>
    <property type="match status" value="1"/>
</dbReference>
<dbReference type="InterPro" id="IPR051682">
    <property type="entry name" value="Mito_Persulfide_Diox"/>
</dbReference>
<keyword evidence="1" id="KW-0479">Metal-binding</keyword>
<accession>A0ABW9QPB7</accession>
<dbReference type="SMART" id="SM00849">
    <property type="entry name" value="Lactamase_B"/>
    <property type="match status" value="1"/>
</dbReference>
<dbReference type="CDD" id="cd07724">
    <property type="entry name" value="POD-like_MBL-fold"/>
    <property type="match status" value="1"/>
</dbReference>
<comment type="caution">
    <text evidence="3">The sequence shown here is derived from an EMBL/GenBank/DDBJ whole genome shotgun (WGS) entry which is preliminary data.</text>
</comment>
<sequence>MLVADIVTIETPGLGDRSYLAHDGDVAVVVDPQRDIDRVTALVEALGVRVTHVFETHLHNDYVTGGLALARQTGAEYVVAAADEVAFERRPVADGDRVSTGRLTVTALHTPGHTPNHMSYALSEDGETVAVFTGGSMLFGAVGRTDLIGEEMTDRLTRAQYRSVRRLATELPEQASVLPTHGFGSFCSASETSGDSSTIGHERRHNIALVTDDEDRFVEELLGGLGAYPRYYAHMGGLNAAGPAAPDLSPPEEVDADELRKRVEAGEWVVDLRQRRAFARLHLAGTVSIELGDSFATYFGWALPWEAPVTLVGDSVEQVAEARRQLARIGVDGIAGAAVGDAEALAGDRRGGYRVAKFADLAEAFDRDDVRVLDVRRRDEWEQGHLAGALHVPFWELPERVDELPGGEIWIHCLSGYRASIAASLVDRAGRTAVLVDDDWARAAELGLPIEAPS</sequence>
<protein>
    <submittedName>
        <fullName evidence="3">MBL fold metallo-hydrolase</fullName>
    </submittedName>
</protein>
<dbReference type="EMBL" id="WJHE01000070">
    <property type="protein sequence ID" value="MST31447.1"/>
    <property type="molecule type" value="Genomic_DNA"/>
</dbReference>
<dbReference type="Pfam" id="PF00753">
    <property type="entry name" value="Lactamase_B"/>
    <property type="match status" value="1"/>
</dbReference>
<reference evidence="3 4" key="1">
    <citation type="submission" date="2019-11" db="EMBL/GenBank/DDBJ databases">
        <title>Acidiferrimicrobium australis gen. nov., sp. nov., an acidophilic and obligately heterotrophic, member of the Actinobacteria that catalyses dissimilatory oxido- reduction of iron isolated from metal-rich acidic water in Chile.</title>
        <authorList>
            <person name="Gonzalez D."/>
            <person name="Huber K."/>
            <person name="Hedrich S."/>
            <person name="Rojas-Villalobos C."/>
            <person name="Quatrini R."/>
            <person name="Dinamarca M.A."/>
            <person name="Schwarz A."/>
            <person name="Canales C."/>
            <person name="Nancucheo I."/>
        </authorList>
    </citation>
    <scope>NUCLEOTIDE SEQUENCE [LARGE SCALE GENOMIC DNA]</scope>
    <source>
        <strain evidence="3 4">USS-CCA1</strain>
    </source>
</reference>
<organism evidence="3 4">
    <name type="scientific">Acidiferrimicrobium australe</name>
    <dbReference type="NCBI Taxonomy" id="2664430"/>
    <lineage>
        <taxon>Bacteria</taxon>
        <taxon>Bacillati</taxon>
        <taxon>Actinomycetota</taxon>
        <taxon>Acidimicrobiia</taxon>
        <taxon>Acidimicrobiales</taxon>
        <taxon>Acidimicrobiaceae</taxon>
        <taxon>Acidiferrimicrobium</taxon>
    </lineage>
</organism>
<evidence type="ECO:0000256" key="1">
    <source>
        <dbReference type="ARBA" id="ARBA00022723"/>
    </source>
</evidence>
<proteinExistence type="predicted"/>
<evidence type="ECO:0000313" key="4">
    <source>
        <dbReference type="Proteomes" id="UP000437736"/>
    </source>
</evidence>
<evidence type="ECO:0000313" key="3">
    <source>
        <dbReference type="EMBL" id="MST31447.1"/>
    </source>
</evidence>
<dbReference type="SUPFAM" id="SSF52821">
    <property type="entry name" value="Rhodanese/Cell cycle control phosphatase"/>
    <property type="match status" value="2"/>
</dbReference>
<evidence type="ECO:0000259" key="2">
    <source>
        <dbReference type="PROSITE" id="PS50206"/>
    </source>
</evidence>
<gene>
    <name evidence="3" type="ORF">GHK86_01700</name>
</gene>
<dbReference type="PANTHER" id="PTHR43084">
    <property type="entry name" value="PERSULFIDE DIOXYGENASE ETHE1"/>
    <property type="match status" value="1"/>
</dbReference>
<dbReference type="SUPFAM" id="SSF56281">
    <property type="entry name" value="Metallo-hydrolase/oxidoreductase"/>
    <property type="match status" value="1"/>
</dbReference>
<dbReference type="InterPro" id="IPR001763">
    <property type="entry name" value="Rhodanese-like_dom"/>
</dbReference>